<sequence>MKPTHVTLRLANRSIKYLRGVMEDVLVKVEKLYFPVYFVILEIEEDVEIPLLLSRPFLKTVGALIDVKEEKMTLRVGEEHVVFDMSKVGKKPIGMEHCISAEVIEPLINEYFRRDSPTEPMEACIVHGATEDDDDEKVTECALFLNSETLTNFKGKWKFKELREGKLKTHFSLSSVLTQQKDMKYVKPVKLYEAVFKQSLRWKKGPDFLSPLMALNISERRVSFARTLHFEIIVYIGTVARNDNNMGPVLIGLQKCISMLKPKGLIVGYPRFLSGEKPNVSFHVMNFQDHLTIAF</sequence>
<comment type="caution">
    <text evidence="1">The sequence shown here is derived from an EMBL/GenBank/DDBJ whole genome shotgun (WGS) entry which is preliminary data.</text>
</comment>
<accession>A0A5C7IKD7</accession>
<dbReference type="PANTHER" id="PTHR33067">
    <property type="entry name" value="RNA-DIRECTED DNA POLYMERASE-RELATED"/>
    <property type="match status" value="1"/>
</dbReference>
<reference evidence="2" key="1">
    <citation type="journal article" date="2019" name="Gigascience">
        <title>De novo genome assembly of the endangered Acer yangbiense, a plant species with extremely small populations endemic to Yunnan Province, China.</title>
        <authorList>
            <person name="Yang J."/>
            <person name="Wariss H.M."/>
            <person name="Tao L."/>
            <person name="Zhang R."/>
            <person name="Yun Q."/>
            <person name="Hollingsworth P."/>
            <person name="Dao Z."/>
            <person name="Luo G."/>
            <person name="Guo H."/>
            <person name="Ma Y."/>
            <person name="Sun W."/>
        </authorList>
    </citation>
    <scope>NUCLEOTIDE SEQUENCE [LARGE SCALE GENOMIC DNA]</scope>
    <source>
        <strain evidence="2">cv. Malutang</strain>
    </source>
</reference>
<dbReference type="InterPro" id="IPR021109">
    <property type="entry name" value="Peptidase_aspartic_dom_sf"/>
</dbReference>
<proteinExistence type="predicted"/>
<dbReference type="PANTHER" id="PTHR33067:SF9">
    <property type="entry name" value="RNA-DIRECTED DNA POLYMERASE"/>
    <property type="match status" value="1"/>
</dbReference>
<evidence type="ECO:0000313" key="1">
    <source>
        <dbReference type="EMBL" id="TXG69610.1"/>
    </source>
</evidence>
<dbReference type="Proteomes" id="UP000323000">
    <property type="component" value="Chromosome 2"/>
</dbReference>
<organism evidence="1 2">
    <name type="scientific">Acer yangbiense</name>
    <dbReference type="NCBI Taxonomy" id="1000413"/>
    <lineage>
        <taxon>Eukaryota</taxon>
        <taxon>Viridiplantae</taxon>
        <taxon>Streptophyta</taxon>
        <taxon>Embryophyta</taxon>
        <taxon>Tracheophyta</taxon>
        <taxon>Spermatophyta</taxon>
        <taxon>Magnoliopsida</taxon>
        <taxon>eudicotyledons</taxon>
        <taxon>Gunneridae</taxon>
        <taxon>Pentapetalae</taxon>
        <taxon>rosids</taxon>
        <taxon>malvids</taxon>
        <taxon>Sapindales</taxon>
        <taxon>Sapindaceae</taxon>
        <taxon>Hippocastanoideae</taxon>
        <taxon>Acereae</taxon>
        <taxon>Acer</taxon>
    </lineage>
</organism>
<dbReference type="EMBL" id="VAHF01000002">
    <property type="protein sequence ID" value="TXG69610.1"/>
    <property type="molecule type" value="Genomic_DNA"/>
</dbReference>
<name>A0A5C7IKD7_9ROSI</name>
<dbReference type="AlphaFoldDB" id="A0A5C7IKD7"/>
<evidence type="ECO:0000313" key="2">
    <source>
        <dbReference type="Proteomes" id="UP000323000"/>
    </source>
</evidence>
<gene>
    <name evidence="1" type="ORF">EZV62_004545</name>
</gene>
<dbReference type="Gene3D" id="2.40.70.10">
    <property type="entry name" value="Acid Proteases"/>
    <property type="match status" value="1"/>
</dbReference>
<protein>
    <submittedName>
        <fullName evidence="1">Uncharacterized protein</fullName>
    </submittedName>
</protein>
<keyword evidence="2" id="KW-1185">Reference proteome</keyword>
<dbReference type="OrthoDB" id="1744168at2759"/>